<dbReference type="SUPFAM" id="SSF54913">
    <property type="entry name" value="GlnB-like"/>
    <property type="match status" value="1"/>
</dbReference>
<name>X0WJH4_9ZZZZ</name>
<reference evidence="2" key="1">
    <citation type="journal article" date="2014" name="Front. Microbiol.">
        <title>High frequency of phylogenetically diverse reductive dehalogenase-homologous genes in deep subseafloor sedimentary metagenomes.</title>
        <authorList>
            <person name="Kawai M."/>
            <person name="Futagami T."/>
            <person name="Toyoda A."/>
            <person name="Takaki Y."/>
            <person name="Nishi S."/>
            <person name="Hori S."/>
            <person name="Arai W."/>
            <person name="Tsubouchi T."/>
            <person name="Morono Y."/>
            <person name="Uchiyama I."/>
            <person name="Ito T."/>
            <person name="Fujiyama A."/>
            <person name="Inagaki F."/>
            <person name="Takami H."/>
        </authorList>
    </citation>
    <scope>NUCLEOTIDE SEQUENCE</scope>
    <source>
        <strain evidence="2">Expedition CK06-06</strain>
    </source>
</reference>
<evidence type="ECO:0000256" key="1">
    <source>
        <dbReference type="ARBA" id="ARBA00010169"/>
    </source>
</evidence>
<feature type="non-terminal residue" evidence="2">
    <location>
        <position position="99"/>
    </location>
</feature>
<dbReference type="EMBL" id="BARS01023586">
    <property type="protein sequence ID" value="GAG12841.1"/>
    <property type="molecule type" value="Genomic_DNA"/>
</dbReference>
<dbReference type="PANTHER" id="PTHR23419:SF8">
    <property type="entry name" value="FI09726P"/>
    <property type="match status" value="1"/>
</dbReference>
<accession>X0WJH4</accession>
<dbReference type="PANTHER" id="PTHR23419">
    <property type="entry name" value="DIVALENT CATION TOLERANCE CUTA-RELATED"/>
    <property type="match status" value="1"/>
</dbReference>
<comment type="caution">
    <text evidence="2">The sequence shown here is derived from an EMBL/GenBank/DDBJ whole genome shotgun (WGS) entry which is preliminary data.</text>
</comment>
<dbReference type="InterPro" id="IPR015867">
    <property type="entry name" value="N-reg_PII/ATP_PRibTrfase_C"/>
</dbReference>
<dbReference type="GO" id="GO:0005507">
    <property type="term" value="F:copper ion binding"/>
    <property type="evidence" value="ECO:0007669"/>
    <property type="project" value="TreeGrafter"/>
</dbReference>
<dbReference type="Pfam" id="PF03091">
    <property type="entry name" value="CutA1"/>
    <property type="match status" value="1"/>
</dbReference>
<gene>
    <name evidence="2" type="ORF">S01H1_37537</name>
</gene>
<organism evidence="2">
    <name type="scientific">marine sediment metagenome</name>
    <dbReference type="NCBI Taxonomy" id="412755"/>
    <lineage>
        <taxon>unclassified sequences</taxon>
        <taxon>metagenomes</taxon>
        <taxon>ecological metagenomes</taxon>
    </lineage>
</organism>
<proteinExistence type="inferred from homology"/>
<dbReference type="InterPro" id="IPR011322">
    <property type="entry name" value="N-reg_PII-like_a/b"/>
</dbReference>
<dbReference type="Gene3D" id="3.30.70.120">
    <property type="match status" value="1"/>
</dbReference>
<evidence type="ECO:0008006" key="3">
    <source>
        <dbReference type="Google" id="ProtNLM"/>
    </source>
</evidence>
<dbReference type="GO" id="GO:0010038">
    <property type="term" value="P:response to metal ion"/>
    <property type="evidence" value="ECO:0007669"/>
    <property type="project" value="InterPro"/>
</dbReference>
<evidence type="ECO:0000313" key="2">
    <source>
        <dbReference type="EMBL" id="GAG12841.1"/>
    </source>
</evidence>
<protein>
    <recommendedName>
        <fullName evidence="3">Divalent-cation tolerance protein CutA</fullName>
    </recommendedName>
</protein>
<dbReference type="AlphaFoldDB" id="X0WJH4"/>
<dbReference type="InterPro" id="IPR004323">
    <property type="entry name" value="Ion_tolerance_CutA"/>
</dbReference>
<comment type="similarity">
    <text evidence="1">Belongs to the CutA family.</text>
</comment>
<sequence>MKKTDRIIVLITAGSEEEAHKIAGALVNEKKAACVNIVPRVDSLFWWEGKLDSARESLLIAKTKASLFPEIVELVKRTHSYEVPEIIALPIIAGSEDYL</sequence>